<organism evidence="1 2">
    <name type="scientific">Zophobas morio</name>
    <dbReference type="NCBI Taxonomy" id="2755281"/>
    <lineage>
        <taxon>Eukaryota</taxon>
        <taxon>Metazoa</taxon>
        <taxon>Ecdysozoa</taxon>
        <taxon>Arthropoda</taxon>
        <taxon>Hexapoda</taxon>
        <taxon>Insecta</taxon>
        <taxon>Pterygota</taxon>
        <taxon>Neoptera</taxon>
        <taxon>Endopterygota</taxon>
        <taxon>Coleoptera</taxon>
        <taxon>Polyphaga</taxon>
        <taxon>Cucujiformia</taxon>
        <taxon>Tenebrionidae</taxon>
        <taxon>Zophobas</taxon>
    </lineage>
</organism>
<gene>
    <name evidence="1" type="ORF">Zmor_020222</name>
</gene>
<dbReference type="PANTHER" id="PTHR33559">
    <property type="entry name" value="PROTEASOME ASSEMBLY CHAPERONE 4"/>
    <property type="match status" value="1"/>
</dbReference>
<proteinExistence type="predicted"/>
<dbReference type="Pfam" id="PF16093">
    <property type="entry name" value="PAC4"/>
    <property type="match status" value="1"/>
</dbReference>
<keyword evidence="2" id="KW-1185">Reference proteome</keyword>
<dbReference type="AlphaFoldDB" id="A0AA38I6F7"/>
<dbReference type="EMBL" id="JALNTZ010000006">
    <property type="protein sequence ID" value="KAJ3648417.1"/>
    <property type="molecule type" value="Genomic_DNA"/>
</dbReference>
<evidence type="ECO:0000313" key="1">
    <source>
        <dbReference type="EMBL" id="KAJ3648417.1"/>
    </source>
</evidence>
<comment type="caution">
    <text evidence="1">The sequence shown here is derived from an EMBL/GenBank/DDBJ whole genome shotgun (WGS) entry which is preliminary data.</text>
</comment>
<dbReference type="Proteomes" id="UP001168821">
    <property type="component" value="Unassembled WGS sequence"/>
</dbReference>
<protein>
    <submittedName>
        <fullName evidence="1">Uncharacterized protein</fullName>
    </submittedName>
</protein>
<dbReference type="PANTHER" id="PTHR33559:SF1">
    <property type="entry name" value="PROTEASOME ASSEMBLY CHAPERONE 4"/>
    <property type="match status" value="1"/>
</dbReference>
<dbReference type="GO" id="GO:0043248">
    <property type="term" value="P:proteasome assembly"/>
    <property type="evidence" value="ECO:0007669"/>
    <property type="project" value="InterPro"/>
</dbReference>
<reference evidence="1" key="1">
    <citation type="journal article" date="2023" name="G3 (Bethesda)">
        <title>Whole genome assemblies of Zophobas morio and Tenebrio molitor.</title>
        <authorList>
            <person name="Kaur S."/>
            <person name="Stinson S.A."/>
            <person name="diCenzo G.C."/>
        </authorList>
    </citation>
    <scope>NUCLEOTIDE SEQUENCE</scope>
    <source>
        <strain evidence="1">QUZm001</strain>
    </source>
</reference>
<evidence type="ECO:0000313" key="2">
    <source>
        <dbReference type="Proteomes" id="UP001168821"/>
    </source>
</evidence>
<name>A0AA38I6F7_9CUCU</name>
<sequence>MSEKEDRLTGEDGIKVEYTTSNFTIHKFNAVISERKIVYQVVKMTDSLLIFINEKDNMQFSTLFLSLMNRYDTQPICTRLFGDFTVEVSKGIASRLAKKLCKAVYVSCNMEEDRTLLTLIEQRMYEEIKENPDMF</sequence>
<accession>A0AA38I6F7</accession>
<dbReference type="InterPro" id="IPR032157">
    <property type="entry name" value="PAC4"/>
</dbReference>